<reference evidence="3 4" key="1">
    <citation type="journal article" date="2019" name="Int. J. Syst. Evol. Microbiol.">
        <title>The Global Catalogue of Microorganisms (GCM) 10K type strain sequencing project: providing services to taxonomists for standard genome sequencing and annotation.</title>
        <authorList>
            <consortium name="The Broad Institute Genomics Platform"/>
            <consortium name="The Broad Institute Genome Sequencing Center for Infectious Disease"/>
            <person name="Wu L."/>
            <person name="Ma J."/>
        </authorList>
    </citation>
    <scope>NUCLEOTIDE SEQUENCE [LARGE SCALE GENOMIC DNA]</scope>
    <source>
        <strain evidence="3 4">JCM 6921</strain>
    </source>
</reference>
<organism evidence="3 4">
    <name type="scientific">Streptomyces glaucosporus</name>
    <dbReference type="NCBI Taxonomy" id="284044"/>
    <lineage>
        <taxon>Bacteria</taxon>
        <taxon>Bacillati</taxon>
        <taxon>Actinomycetota</taxon>
        <taxon>Actinomycetes</taxon>
        <taxon>Kitasatosporales</taxon>
        <taxon>Streptomycetaceae</taxon>
        <taxon>Streptomyces</taxon>
    </lineage>
</organism>
<feature type="signal peptide" evidence="2">
    <location>
        <begin position="1"/>
        <end position="32"/>
    </location>
</feature>
<dbReference type="EMBL" id="BAAATJ010000012">
    <property type="protein sequence ID" value="GAA2400450.1"/>
    <property type="molecule type" value="Genomic_DNA"/>
</dbReference>
<evidence type="ECO:0000313" key="3">
    <source>
        <dbReference type="EMBL" id="GAA2400450.1"/>
    </source>
</evidence>
<keyword evidence="1" id="KW-0175">Coiled coil</keyword>
<sequence length="230" mass="25212">MSGARGSRARSPRAAVTVAAVAAVLLATAVPAAPRTPAGAVPRAGTAGEPVGELLLRLREAHRRSEAATAAYRSTERELTAQRSRVVSFQDRLADTRVRLDEARDEAGRVARQQYRGAGTFPPHLRLLLGRDERDARAVFEYGRALDRMAARQHALAGRLAAGERRLAALASAARRILDRQRTLAARRERQRDEAGRRLAEVQRLLVSLTDEELDRLRRLEQAPRPSGGP</sequence>
<evidence type="ECO:0008006" key="5">
    <source>
        <dbReference type="Google" id="ProtNLM"/>
    </source>
</evidence>
<comment type="caution">
    <text evidence="3">The sequence shown here is derived from an EMBL/GenBank/DDBJ whole genome shotgun (WGS) entry which is preliminary data.</text>
</comment>
<gene>
    <name evidence="3" type="ORF">GCM10010420_28940</name>
</gene>
<dbReference type="Proteomes" id="UP001500058">
    <property type="component" value="Unassembled WGS sequence"/>
</dbReference>
<name>A0ABN3IBZ8_9ACTN</name>
<evidence type="ECO:0000256" key="1">
    <source>
        <dbReference type="SAM" id="Coils"/>
    </source>
</evidence>
<proteinExistence type="predicted"/>
<feature type="coiled-coil region" evidence="1">
    <location>
        <begin position="58"/>
        <end position="106"/>
    </location>
</feature>
<protein>
    <recommendedName>
        <fullName evidence="5">Secreted protein</fullName>
    </recommendedName>
</protein>
<evidence type="ECO:0000256" key="2">
    <source>
        <dbReference type="SAM" id="SignalP"/>
    </source>
</evidence>
<keyword evidence="4" id="KW-1185">Reference proteome</keyword>
<feature type="chain" id="PRO_5046571570" description="Secreted protein" evidence="2">
    <location>
        <begin position="33"/>
        <end position="230"/>
    </location>
</feature>
<keyword evidence="2" id="KW-0732">Signal</keyword>
<accession>A0ABN3IBZ8</accession>
<evidence type="ECO:0000313" key="4">
    <source>
        <dbReference type="Proteomes" id="UP001500058"/>
    </source>
</evidence>